<evidence type="ECO:0000256" key="1">
    <source>
        <dbReference type="ARBA" id="ARBA00022485"/>
    </source>
</evidence>
<dbReference type="Pfam" id="PF13484">
    <property type="entry name" value="Fer4_16"/>
    <property type="match status" value="1"/>
</dbReference>
<dbReference type="PANTHER" id="PTHR30002">
    <property type="entry name" value="EPOXYQUEUOSINE REDUCTASE"/>
    <property type="match status" value="1"/>
</dbReference>
<dbReference type="RefSeq" id="WP_062411572.1">
    <property type="nucleotide sequence ID" value="NZ_JAJCIO010000027.1"/>
</dbReference>
<dbReference type="Proteomes" id="UP001206692">
    <property type="component" value="Unassembled WGS sequence"/>
</dbReference>
<keyword evidence="3" id="KW-1185">Reference proteome</keyword>
<keyword evidence="1" id="KW-0479">Metal-binding</keyword>
<keyword evidence="1" id="KW-0411">Iron-sulfur</keyword>
<gene>
    <name evidence="2" type="ORF">NE675_10455</name>
</gene>
<reference evidence="2 3" key="1">
    <citation type="submission" date="2022-06" db="EMBL/GenBank/DDBJ databases">
        <title>Isolation of gut microbiota from human fecal samples.</title>
        <authorList>
            <person name="Pamer E.G."/>
            <person name="Barat B."/>
            <person name="Waligurski E."/>
            <person name="Medina S."/>
            <person name="Paddock L."/>
            <person name="Mostad J."/>
        </authorList>
    </citation>
    <scope>NUCLEOTIDE SEQUENCE [LARGE SCALE GENOMIC DNA]</scope>
    <source>
        <strain evidence="2 3">DFI.1.1</strain>
    </source>
</reference>
<name>A0ABT1SU90_9FIRM</name>
<keyword evidence="1" id="KW-0408">Iron</keyword>
<dbReference type="EMBL" id="JANGEW010000023">
    <property type="protein sequence ID" value="MCQ5343437.1"/>
    <property type="molecule type" value="Genomic_DNA"/>
</dbReference>
<dbReference type="SUPFAM" id="SSF54862">
    <property type="entry name" value="4Fe-4S ferredoxins"/>
    <property type="match status" value="1"/>
</dbReference>
<comment type="caution">
    <text evidence="2">The sequence shown here is derived from an EMBL/GenBank/DDBJ whole genome shotgun (WGS) entry which is preliminary data.</text>
</comment>
<accession>A0ABT1SU90</accession>
<evidence type="ECO:0000313" key="3">
    <source>
        <dbReference type="Proteomes" id="UP001206692"/>
    </source>
</evidence>
<organism evidence="2 3">
    <name type="scientific">Megasphaera massiliensis</name>
    <dbReference type="NCBI Taxonomy" id="1232428"/>
    <lineage>
        <taxon>Bacteria</taxon>
        <taxon>Bacillati</taxon>
        <taxon>Bacillota</taxon>
        <taxon>Negativicutes</taxon>
        <taxon>Veillonellales</taxon>
        <taxon>Veillonellaceae</taxon>
        <taxon>Megasphaera</taxon>
    </lineage>
</organism>
<proteinExistence type="predicted"/>
<dbReference type="PANTHER" id="PTHR30002:SF4">
    <property type="entry name" value="EPOXYQUEUOSINE REDUCTASE"/>
    <property type="match status" value="1"/>
</dbReference>
<dbReference type="InterPro" id="IPR004453">
    <property type="entry name" value="QueG"/>
</dbReference>
<keyword evidence="1" id="KW-0004">4Fe-4S</keyword>
<sequence length="320" mass="36388">MNTSTLADTIYRQARLAGYDDCGIIPIDEMDEYQARFQERLAKEPTSRPFYERIAPGMATKKRFPWAKSVIICTWWLGRHRLPETLEGKYAKAFFLAPQAALPEKELRKKDAFTDWLTAQGLRWAGGEKSSHLQIGGLRHAAMRAGLGIIRKNNFLYTERGSFVMLEGFVIDQPCELRQHHDIKPCAAQCHLCQDHCPTCALSAPFTMNPLKCVSFWNTFGKSQLPPNIPEKAMGNWIVGCDACQNSCPYNRIPAAKPEKEIPERINRALPWLDPPKLKTAPDAVLQEEILPLCDDHIQSDELDTLRHSAARYLRNQTRP</sequence>
<evidence type="ECO:0000313" key="2">
    <source>
        <dbReference type="EMBL" id="MCQ5343437.1"/>
    </source>
</evidence>
<protein>
    <submittedName>
        <fullName evidence="2">Epoxyqueuosine reductase</fullName>
    </submittedName>
</protein>